<keyword evidence="10" id="KW-1185">Reference proteome</keyword>
<comment type="similarity">
    <text evidence="2">Belongs to the drug/metabolite transporter (DMT) superfamily. 10 TMS drug/metabolite exporter (DME) (TC 2.A.7.3) family.</text>
</comment>
<dbReference type="PANTHER" id="PTHR22911">
    <property type="entry name" value="ACYL-MALONYL CONDENSING ENZYME-RELATED"/>
    <property type="match status" value="1"/>
</dbReference>
<feature type="domain" description="EamA" evidence="8">
    <location>
        <begin position="37"/>
        <end position="170"/>
    </location>
</feature>
<evidence type="ECO:0000313" key="10">
    <source>
        <dbReference type="Proteomes" id="UP000191988"/>
    </source>
</evidence>
<feature type="transmembrane region" description="Helical" evidence="7">
    <location>
        <begin position="186"/>
        <end position="209"/>
    </location>
</feature>
<feature type="compositionally biased region" description="Basic and acidic residues" evidence="6">
    <location>
        <begin position="16"/>
        <end position="31"/>
    </location>
</feature>
<dbReference type="Pfam" id="PF00892">
    <property type="entry name" value="EamA"/>
    <property type="match status" value="2"/>
</dbReference>
<dbReference type="AlphaFoldDB" id="A0A1S7RCJ7"/>
<keyword evidence="3 7" id="KW-0812">Transmembrane</keyword>
<dbReference type="EMBL" id="FBWK01000049">
    <property type="protein sequence ID" value="CUX50186.1"/>
    <property type="molecule type" value="Genomic_DNA"/>
</dbReference>
<evidence type="ECO:0000256" key="6">
    <source>
        <dbReference type="SAM" id="MobiDB-lite"/>
    </source>
</evidence>
<dbReference type="STRING" id="1183432.AGR3A_Lc130249"/>
<feature type="transmembrane region" description="Helical" evidence="7">
    <location>
        <begin position="247"/>
        <end position="270"/>
    </location>
</feature>
<dbReference type="InterPro" id="IPR037185">
    <property type="entry name" value="EmrE-like"/>
</dbReference>
<accession>A0A1S7RCJ7</accession>
<proteinExistence type="inferred from homology"/>
<feature type="transmembrane region" description="Helical" evidence="7">
    <location>
        <begin position="65"/>
        <end position="86"/>
    </location>
</feature>
<dbReference type="Proteomes" id="UP000191988">
    <property type="component" value="Unassembled WGS sequence"/>
</dbReference>
<feature type="domain" description="EamA" evidence="8">
    <location>
        <begin position="190"/>
        <end position="319"/>
    </location>
</feature>
<keyword evidence="4 7" id="KW-1133">Transmembrane helix</keyword>
<dbReference type="GO" id="GO:0016020">
    <property type="term" value="C:membrane"/>
    <property type="evidence" value="ECO:0007669"/>
    <property type="project" value="UniProtKB-SubCell"/>
</dbReference>
<gene>
    <name evidence="9" type="ORF">AGR3A_Lc130249</name>
</gene>
<evidence type="ECO:0000256" key="2">
    <source>
        <dbReference type="ARBA" id="ARBA00009853"/>
    </source>
</evidence>
<feature type="transmembrane region" description="Helical" evidence="7">
    <location>
        <begin position="277"/>
        <end position="296"/>
    </location>
</feature>
<comment type="subcellular location">
    <subcellularLocation>
        <location evidence="1">Membrane</location>
        <topology evidence="1">Multi-pass membrane protein</topology>
    </subcellularLocation>
</comment>
<feature type="transmembrane region" description="Helical" evidence="7">
    <location>
        <begin position="130"/>
        <end position="147"/>
    </location>
</feature>
<feature type="transmembrane region" description="Helical" evidence="7">
    <location>
        <begin position="107"/>
        <end position="124"/>
    </location>
</feature>
<feature type="transmembrane region" description="Helical" evidence="7">
    <location>
        <begin position="39"/>
        <end position="59"/>
    </location>
</feature>
<evidence type="ECO:0000256" key="1">
    <source>
        <dbReference type="ARBA" id="ARBA00004141"/>
    </source>
</evidence>
<name>A0A1S7RCJ7_9HYPH</name>
<dbReference type="InterPro" id="IPR000620">
    <property type="entry name" value="EamA_dom"/>
</dbReference>
<dbReference type="SUPFAM" id="SSF103481">
    <property type="entry name" value="Multidrug resistance efflux transporter EmrE"/>
    <property type="match status" value="2"/>
</dbReference>
<evidence type="ECO:0000259" key="8">
    <source>
        <dbReference type="Pfam" id="PF00892"/>
    </source>
</evidence>
<protein>
    <recommendedName>
        <fullName evidence="8">EamA domain-containing protein</fullName>
    </recommendedName>
</protein>
<keyword evidence="5 7" id="KW-0472">Membrane</keyword>
<organism evidence="9 10">
    <name type="scientific">Agrobacterium tomkonis CFBP 6623</name>
    <dbReference type="NCBI Taxonomy" id="1183432"/>
    <lineage>
        <taxon>Bacteria</taxon>
        <taxon>Pseudomonadati</taxon>
        <taxon>Pseudomonadota</taxon>
        <taxon>Alphaproteobacteria</taxon>
        <taxon>Hyphomicrobiales</taxon>
        <taxon>Rhizobiaceae</taxon>
        <taxon>Rhizobium/Agrobacterium group</taxon>
        <taxon>Agrobacterium</taxon>
        <taxon>Agrobacterium tumefaciens complex</taxon>
    </lineage>
</organism>
<feature type="transmembrane region" description="Helical" evidence="7">
    <location>
        <begin position="302"/>
        <end position="321"/>
    </location>
</feature>
<feature type="transmembrane region" description="Helical" evidence="7">
    <location>
        <begin position="221"/>
        <end position="241"/>
    </location>
</feature>
<evidence type="ECO:0000256" key="4">
    <source>
        <dbReference type="ARBA" id="ARBA00022989"/>
    </source>
</evidence>
<evidence type="ECO:0000256" key="7">
    <source>
        <dbReference type="SAM" id="Phobius"/>
    </source>
</evidence>
<feature type="region of interest" description="Disordered" evidence="6">
    <location>
        <begin position="1"/>
        <end position="31"/>
    </location>
</feature>
<reference evidence="10" key="1">
    <citation type="submission" date="2016-01" db="EMBL/GenBank/DDBJ databases">
        <authorList>
            <person name="Regsiter A."/>
            <person name="william w."/>
        </authorList>
    </citation>
    <scope>NUCLEOTIDE SEQUENCE [LARGE SCALE GENOMIC DNA]</scope>
    <source>
        <strain evidence="10">CFBP 6623</strain>
    </source>
</reference>
<evidence type="ECO:0000256" key="3">
    <source>
        <dbReference type="ARBA" id="ARBA00022692"/>
    </source>
</evidence>
<dbReference type="PANTHER" id="PTHR22911:SF6">
    <property type="entry name" value="SOLUTE CARRIER FAMILY 35 MEMBER G1"/>
    <property type="match status" value="1"/>
</dbReference>
<evidence type="ECO:0000313" key="9">
    <source>
        <dbReference type="EMBL" id="CUX50186.1"/>
    </source>
</evidence>
<feature type="transmembrane region" description="Helical" evidence="7">
    <location>
        <begin position="154"/>
        <end position="174"/>
    </location>
</feature>
<evidence type="ECO:0000256" key="5">
    <source>
        <dbReference type="ARBA" id="ARBA00023136"/>
    </source>
</evidence>
<sequence length="340" mass="36795">MGSDEVPMDTGLRFDIPPRRGETVRRRPKERTMDSRKGILLKISAALALVLMGACISGLKGEIPIGQVVFFRSAVAMLPLCLWMAVQGGFRQQVATSHIGGHLVRSFSGTGGMVFSYLALAYIPLADATAISYATPLFTVILAVLLLKEVVRIYRWTAVVVGLCGIVLILSPHFSFDVSDVTSGSGVAMLGGLFGLAAAFFSAISMIQIRHLTQTENTGAIIFYFTLLTTVIGFASIGMGWKMPTAWQWTLLIGTGLIGGTAQILVTLSLRYAEASLLAPFDYTTMVWALLIGYAFMDQLPALTTILGASIVVAAGLFTLWRERRLHKRRVTEQLTLSAP</sequence>